<name>A0A168N8X3_ABSGL</name>
<dbReference type="Proteomes" id="UP000078561">
    <property type="component" value="Unassembled WGS sequence"/>
</dbReference>
<dbReference type="InterPro" id="IPR014752">
    <property type="entry name" value="Arrestin-like_C"/>
</dbReference>
<evidence type="ECO:0000256" key="1">
    <source>
        <dbReference type="SAM" id="MobiDB-lite"/>
    </source>
</evidence>
<dbReference type="OMA" id="HAANEHH"/>
<reference evidence="3" key="1">
    <citation type="submission" date="2016-04" db="EMBL/GenBank/DDBJ databases">
        <authorList>
            <person name="Evans L.H."/>
            <person name="Alamgir A."/>
            <person name="Owens N."/>
            <person name="Weber N.D."/>
            <person name="Virtaneva K."/>
            <person name="Barbian K."/>
            <person name="Babar A."/>
            <person name="Rosenke K."/>
        </authorList>
    </citation>
    <scope>NUCLEOTIDE SEQUENCE [LARGE SCALE GENOMIC DNA]</scope>
    <source>
        <strain evidence="3">CBS 101.48</strain>
    </source>
</reference>
<evidence type="ECO:0000313" key="4">
    <source>
        <dbReference type="Proteomes" id="UP000078561"/>
    </source>
</evidence>
<dbReference type="GO" id="GO:0005737">
    <property type="term" value="C:cytoplasm"/>
    <property type="evidence" value="ECO:0007669"/>
    <property type="project" value="TreeGrafter"/>
</dbReference>
<proteinExistence type="predicted"/>
<dbReference type="GO" id="GO:0015031">
    <property type="term" value="P:protein transport"/>
    <property type="evidence" value="ECO:0007669"/>
    <property type="project" value="TreeGrafter"/>
</dbReference>
<dbReference type="PANTHER" id="PTHR11188">
    <property type="entry name" value="ARRESTIN DOMAIN CONTAINING PROTEIN"/>
    <property type="match status" value="1"/>
</dbReference>
<dbReference type="InterPro" id="IPR050357">
    <property type="entry name" value="Arrestin_domain-protein"/>
</dbReference>
<dbReference type="InterPro" id="IPR011022">
    <property type="entry name" value="Arrestin_C-like"/>
</dbReference>
<accession>A0A168N8X3</accession>
<dbReference type="Pfam" id="PF02752">
    <property type="entry name" value="Arrestin_C"/>
    <property type="match status" value="1"/>
</dbReference>
<feature type="compositionally biased region" description="Low complexity" evidence="1">
    <location>
        <begin position="206"/>
        <end position="224"/>
    </location>
</feature>
<keyword evidence="4" id="KW-1185">Reference proteome</keyword>
<dbReference type="PANTHER" id="PTHR11188:SF17">
    <property type="entry name" value="FI21816P1"/>
    <property type="match status" value="1"/>
</dbReference>
<protein>
    <recommendedName>
        <fullName evidence="2">Arrestin C-terminal-like domain-containing protein</fullName>
    </recommendedName>
</protein>
<gene>
    <name evidence="3" type="primary">ABSGL_05723.1 scaffold 7421</name>
</gene>
<feature type="domain" description="Arrestin C-terminal-like" evidence="2">
    <location>
        <begin position="252"/>
        <end position="373"/>
    </location>
</feature>
<dbReference type="AlphaFoldDB" id="A0A168N8X3"/>
<dbReference type="Gene3D" id="2.60.40.640">
    <property type="match status" value="1"/>
</dbReference>
<dbReference type="OrthoDB" id="2333384at2759"/>
<dbReference type="InParanoid" id="A0A168N8X3"/>
<sequence>MIASIKGLKHAPNNFSIEILPQYLNDTGRLVCYPGSVFEGLVKLTLVEPIAFQRLKVVFKATERVNYDAMGWEKIKNDDGRLFAVRTTLLGRHMHPSSNNSSNGNIILDPGEHVFSFAIELPMVNYPPSIDHHLIGTTFTLMASIERGSDVLGHIFRSSPYPVWFRPALQTRANKILPPPMSSNASSHSASSSSSSSLSSSSLAAVAGPSSLPSPSTDLPSQSSEHIAQLSQRITAHLSLPSLEYNLFDTTKIPLQLTFHAANEHHFGDVTLQQLHISLKQTLTILHKSFTRTETTTLHHIDPRITNTLAPSSTSSMVYRCQLNINSDLLPTVNYSTRFKVDYILSVSVKTRHGPLSTKKKLFNLPIHFGTLPAGTLPHDTIQIYTEDDVVNSASLMFKPKFLKPLNDPVEFLPAYDELYRPPSYHSHLVSAPHTRSSSSPFVAI</sequence>
<dbReference type="EMBL" id="LT553105">
    <property type="protein sequence ID" value="SAM00057.1"/>
    <property type="molecule type" value="Genomic_DNA"/>
</dbReference>
<dbReference type="STRING" id="4829.A0A168N8X3"/>
<evidence type="ECO:0000259" key="2">
    <source>
        <dbReference type="Pfam" id="PF02752"/>
    </source>
</evidence>
<feature type="region of interest" description="Disordered" evidence="1">
    <location>
        <begin position="206"/>
        <end position="226"/>
    </location>
</feature>
<organism evidence="3">
    <name type="scientific">Absidia glauca</name>
    <name type="common">Pin mould</name>
    <dbReference type="NCBI Taxonomy" id="4829"/>
    <lineage>
        <taxon>Eukaryota</taxon>
        <taxon>Fungi</taxon>
        <taxon>Fungi incertae sedis</taxon>
        <taxon>Mucoromycota</taxon>
        <taxon>Mucoromycotina</taxon>
        <taxon>Mucoromycetes</taxon>
        <taxon>Mucorales</taxon>
        <taxon>Cunninghamellaceae</taxon>
        <taxon>Absidia</taxon>
    </lineage>
</organism>
<evidence type="ECO:0000313" key="3">
    <source>
        <dbReference type="EMBL" id="SAM00057.1"/>
    </source>
</evidence>